<dbReference type="Gene3D" id="3.40.30.10">
    <property type="entry name" value="Glutaredoxin"/>
    <property type="match status" value="1"/>
</dbReference>
<keyword evidence="2 5" id="KW-0575">Peroxidase</keyword>
<proteinExistence type="inferred from homology"/>
<evidence type="ECO:0000256" key="3">
    <source>
        <dbReference type="ARBA" id="ARBA00023002"/>
    </source>
</evidence>
<feature type="active site" evidence="4">
    <location>
        <position position="35"/>
    </location>
</feature>
<dbReference type="CDD" id="cd00340">
    <property type="entry name" value="GSH_Peroxidase"/>
    <property type="match status" value="1"/>
</dbReference>
<dbReference type="PRINTS" id="PR01011">
    <property type="entry name" value="GLUTPROXDASE"/>
</dbReference>
<evidence type="ECO:0000256" key="2">
    <source>
        <dbReference type="ARBA" id="ARBA00022559"/>
    </source>
</evidence>
<dbReference type="RefSeq" id="WP_070077839.1">
    <property type="nucleotide sequence ID" value="NZ_CP017415.1"/>
</dbReference>
<dbReference type="PIRSF" id="PIRSF000303">
    <property type="entry name" value="Glutathion_perox"/>
    <property type="match status" value="1"/>
</dbReference>
<name>A0A1D8ILX0_9GAMM</name>
<evidence type="ECO:0000256" key="1">
    <source>
        <dbReference type="ARBA" id="ARBA00006926"/>
    </source>
</evidence>
<dbReference type="KEGG" id="aprs:BI364_05210"/>
<keyword evidence="7" id="KW-1185">Reference proteome</keyword>
<dbReference type="PANTHER" id="PTHR11592">
    <property type="entry name" value="GLUTATHIONE PEROXIDASE"/>
    <property type="match status" value="1"/>
</dbReference>
<evidence type="ECO:0000313" key="7">
    <source>
        <dbReference type="Proteomes" id="UP000095401"/>
    </source>
</evidence>
<protein>
    <recommendedName>
        <fullName evidence="5">Glutathione peroxidase</fullName>
    </recommendedName>
</protein>
<organism evidence="6 7">
    <name type="scientific">Acidihalobacter yilgarnensis</name>
    <dbReference type="NCBI Taxonomy" id="2819280"/>
    <lineage>
        <taxon>Bacteria</taxon>
        <taxon>Pseudomonadati</taxon>
        <taxon>Pseudomonadota</taxon>
        <taxon>Gammaproteobacteria</taxon>
        <taxon>Chromatiales</taxon>
        <taxon>Ectothiorhodospiraceae</taxon>
        <taxon>Acidihalobacter</taxon>
    </lineage>
</organism>
<dbReference type="InterPro" id="IPR000889">
    <property type="entry name" value="Glutathione_peroxidase"/>
</dbReference>
<dbReference type="AlphaFoldDB" id="A0A1D8ILX0"/>
<dbReference type="InterPro" id="IPR036249">
    <property type="entry name" value="Thioredoxin-like_sf"/>
</dbReference>
<dbReference type="FunFam" id="3.40.30.10:FF:000010">
    <property type="entry name" value="Glutathione peroxidase"/>
    <property type="match status" value="1"/>
</dbReference>
<dbReference type="PROSITE" id="PS51355">
    <property type="entry name" value="GLUTATHIONE_PEROXID_3"/>
    <property type="match status" value="1"/>
</dbReference>
<reference evidence="7" key="1">
    <citation type="submission" date="2016-09" db="EMBL/GenBank/DDBJ databases">
        <title>Acidihalobacter prosperus F5.</title>
        <authorList>
            <person name="Khaleque H.N."/>
            <person name="Ramsay J.P."/>
            <person name="Kaksonen A.H."/>
            <person name="Boxall N.J."/>
            <person name="Watkin E.L.J."/>
        </authorList>
    </citation>
    <scope>NUCLEOTIDE SEQUENCE [LARGE SCALE GENOMIC DNA]</scope>
    <source>
        <strain evidence="7">F5</strain>
    </source>
</reference>
<dbReference type="Pfam" id="PF00255">
    <property type="entry name" value="GSHPx"/>
    <property type="match status" value="1"/>
</dbReference>
<dbReference type="GO" id="GO:0004601">
    <property type="term" value="F:peroxidase activity"/>
    <property type="evidence" value="ECO:0007669"/>
    <property type="project" value="UniProtKB-KW"/>
</dbReference>
<dbReference type="SUPFAM" id="SSF52833">
    <property type="entry name" value="Thioredoxin-like"/>
    <property type="match status" value="1"/>
</dbReference>
<evidence type="ECO:0000256" key="4">
    <source>
        <dbReference type="PIRSR" id="PIRSR000303-1"/>
    </source>
</evidence>
<dbReference type="Proteomes" id="UP000095401">
    <property type="component" value="Chromosome"/>
</dbReference>
<dbReference type="PANTHER" id="PTHR11592:SF78">
    <property type="entry name" value="GLUTATHIONE PEROXIDASE"/>
    <property type="match status" value="1"/>
</dbReference>
<sequence>MGLYEIPLTTIDGRTCTLSRYRGRVLLIVNVASRCLFTPQYAALETLHRRYVDAGLSILGFPCDQFGHQEPGGEAEIADFCAARYAVTFPMFAKIEVNGESAHALYRLLTAAAPGWWGVERIRWNFTKFLVDREGRVYSRHAPQTAPRRLERGIRRLLG</sequence>
<evidence type="ECO:0000313" key="6">
    <source>
        <dbReference type="EMBL" id="AOU97454.1"/>
    </source>
</evidence>
<dbReference type="GO" id="GO:0034599">
    <property type="term" value="P:cellular response to oxidative stress"/>
    <property type="evidence" value="ECO:0007669"/>
    <property type="project" value="TreeGrafter"/>
</dbReference>
<evidence type="ECO:0000256" key="5">
    <source>
        <dbReference type="RuleBase" id="RU000499"/>
    </source>
</evidence>
<accession>A0A1D8ILX0</accession>
<keyword evidence="3 5" id="KW-0560">Oxidoreductase</keyword>
<comment type="similarity">
    <text evidence="1 5">Belongs to the glutathione peroxidase family.</text>
</comment>
<gene>
    <name evidence="6" type="ORF">BI364_05210</name>
</gene>
<dbReference type="EMBL" id="CP017415">
    <property type="protein sequence ID" value="AOU97454.1"/>
    <property type="molecule type" value="Genomic_DNA"/>
</dbReference>